<dbReference type="AlphaFoldDB" id="A0AAU7BW68"/>
<gene>
    <name evidence="2" type="ORF">ABGB03_04790</name>
</gene>
<dbReference type="RefSeq" id="WP_347925291.1">
    <property type="nucleotide sequence ID" value="NZ_CP157199.1"/>
</dbReference>
<dbReference type="EMBL" id="CP157199">
    <property type="protein sequence ID" value="XBG62220.1"/>
    <property type="molecule type" value="Genomic_DNA"/>
</dbReference>
<name>A0AAU7BW68_9FLAO</name>
<feature type="signal peptide" evidence="1">
    <location>
        <begin position="1"/>
        <end position="28"/>
    </location>
</feature>
<dbReference type="Gene3D" id="2.160.20.80">
    <property type="entry name" value="E3 ubiquitin-protein ligase SopA"/>
    <property type="match status" value="1"/>
</dbReference>
<sequence length="245" mass="28153">MTINHSIKKRTVVSLILFAFIFSTNAFAQQTVKASDIMRAIKMGKTVSYDNVSITGTLDMTFMNEKLPDLPKRKKWWKNGGSNSVKEQIESSVSFTNCTFEDNVYAYYHDEDSEYTFVANFENDVKFTNCTFKGEALFKYSDFERNADFSGSKFSDITTFKYAKFDQNVSFANTTFDEDAIFKYSQFRDGVSFNNAKFQDDLDIKYTKVSGEFDIKNMTVADNIDSKYTKINGKGFSKYLLDSKN</sequence>
<evidence type="ECO:0000256" key="1">
    <source>
        <dbReference type="SAM" id="SignalP"/>
    </source>
</evidence>
<evidence type="ECO:0000313" key="2">
    <source>
        <dbReference type="EMBL" id="XBG62220.1"/>
    </source>
</evidence>
<keyword evidence="1" id="KW-0732">Signal</keyword>
<dbReference type="InterPro" id="IPR001646">
    <property type="entry name" value="5peptide_repeat"/>
</dbReference>
<accession>A0AAU7BW68</accession>
<dbReference type="Pfam" id="PF13576">
    <property type="entry name" value="Pentapeptide_3"/>
    <property type="match status" value="1"/>
</dbReference>
<reference evidence="2" key="1">
    <citation type="submission" date="2024-05" db="EMBL/GenBank/DDBJ databases">
        <title>Pontimicrobium maritimus sp. nov., isolated form sea water.</title>
        <authorList>
            <person name="Muhammad N."/>
            <person name="Vuong T.Q."/>
            <person name="Han H.L."/>
            <person name="Kim S.-G."/>
        </authorList>
    </citation>
    <scope>NUCLEOTIDE SEQUENCE</scope>
    <source>
        <strain evidence="2">SW4</strain>
    </source>
</reference>
<protein>
    <submittedName>
        <fullName evidence="2">Pentapeptide repeat-containing protein</fullName>
    </submittedName>
</protein>
<proteinExistence type="predicted"/>
<organism evidence="2">
    <name type="scientific">Pontimicrobium sp. SW4</name>
    <dbReference type="NCBI Taxonomy" id="3153519"/>
    <lineage>
        <taxon>Bacteria</taxon>
        <taxon>Pseudomonadati</taxon>
        <taxon>Bacteroidota</taxon>
        <taxon>Flavobacteriia</taxon>
        <taxon>Flavobacteriales</taxon>
        <taxon>Flavobacteriaceae</taxon>
        <taxon>Pontimicrobium</taxon>
    </lineage>
</organism>
<feature type="chain" id="PRO_5043907662" evidence="1">
    <location>
        <begin position="29"/>
        <end position="245"/>
    </location>
</feature>